<evidence type="ECO:0000256" key="1">
    <source>
        <dbReference type="SAM" id="MobiDB-lite"/>
    </source>
</evidence>
<proteinExistence type="predicted"/>
<feature type="region of interest" description="Disordered" evidence="1">
    <location>
        <begin position="101"/>
        <end position="120"/>
    </location>
</feature>
<reference evidence="2" key="1">
    <citation type="submission" date="2017-02" db="EMBL/GenBank/DDBJ databases">
        <title>Delving into the versatile metabolic prowess of the omnipresent phylum Bacteroidetes.</title>
        <authorList>
            <person name="Nobu M.K."/>
            <person name="Mei R."/>
            <person name="Narihiro T."/>
            <person name="Kuroda K."/>
            <person name="Liu W.-T."/>
        </authorList>
    </citation>
    <scope>NUCLEOTIDE SEQUENCE</scope>
    <source>
        <strain evidence="2">ADurb.Bin131</strain>
    </source>
</reference>
<organism evidence="2">
    <name type="scientific">candidate division TA06 bacterium ADurb.Bin131</name>
    <dbReference type="NCBI Taxonomy" id="1852827"/>
    <lineage>
        <taxon>Bacteria</taxon>
        <taxon>Bacteria division TA06</taxon>
    </lineage>
</organism>
<gene>
    <name evidence="2" type="ORF">BWX89_01671</name>
</gene>
<dbReference type="EMBL" id="MWDQ01000150">
    <property type="protein sequence ID" value="OQB71750.1"/>
    <property type="molecule type" value="Genomic_DNA"/>
</dbReference>
<dbReference type="Proteomes" id="UP000485562">
    <property type="component" value="Unassembled WGS sequence"/>
</dbReference>
<protein>
    <submittedName>
        <fullName evidence="2">Uncharacterized protein</fullName>
    </submittedName>
</protein>
<evidence type="ECO:0000313" key="2">
    <source>
        <dbReference type="EMBL" id="OQB71750.1"/>
    </source>
</evidence>
<accession>A0A1V6C4H6</accession>
<dbReference type="PROSITE" id="PS51257">
    <property type="entry name" value="PROKAR_LIPOPROTEIN"/>
    <property type="match status" value="1"/>
</dbReference>
<dbReference type="AlphaFoldDB" id="A0A1V6C4H6"/>
<dbReference type="Gene3D" id="2.60.120.380">
    <property type="match status" value="2"/>
</dbReference>
<sequence length="730" mass="81921">MKNKKDSTNVFRLTLGLFLLFVSCVFSQVKEPYIGYIYPAGGQKGTVFNITVGGQNLNGTKTVYFSKKGISASIINYQGSSGPLNQKQIEELRRRLDEIRLKRAGQTPPKDSTRAETEKPVALPDIPELRDLENKSAKDLARISAKYLNSQNKPKPPIAEEITLSVKIEQDTEPGDCEIRLKTPNGITNPVLFQIGEFPEVTCTSNQYRYELEETMQDTRIFQIPVVLNGRIMPGKTNKFLLQLQKDKDLVFYAEARKIIPYIADAVPGWFQAVLVLYDKNGKEISFVDDCGYDPDPVLIFHVPETGMYTLEIRDALYRGREDFVYRIYAVERSYAKQLFPSGRCGGVKIADGDIPLMPPERVNFQQYKEKEYTKNYVHSIPTPVMISGCINYPGDIDRYRFYGKTGETIVVEVYGRRIGSLIDSMVKIINSKGEVIQKNDDTEDIEYGLITHQSDSYVMAKIRESGYYTVQISDIQNHGGPDYQYFVRIGPPQPDFSLIISPSQINIPTGGIAVATLYAIKKDGWDQDINLRLKGMDGFVLDGAVIPKGKQSIRITIKSPQKYSGQITPVDLEGTSIINGTQVSRIARPAENMMQAFAYTHLVQSEELLIALTQTRFRPVKIEIPSMGLKIPAGGSSKILCALETWFKPSSSLSINFELNNPPSGIKIRDQSFVSDKYILTIEADKKLTGYKDNLIIEVIEEISMPGGQKRKVPVGFLPAIPIEVLENE</sequence>
<name>A0A1V6C4H6_UNCT6</name>
<comment type="caution">
    <text evidence="2">The sequence shown here is derived from an EMBL/GenBank/DDBJ whole genome shotgun (WGS) entry which is preliminary data.</text>
</comment>